<dbReference type="PROSITE" id="PS51782">
    <property type="entry name" value="LYSM"/>
    <property type="match status" value="2"/>
</dbReference>
<dbReference type="CDD" id="cd12797">
    <property type="entry name" value="M23_peptidase"/>
    <property type="match status" value="1"/>
</dbReference>
<feature type="domain" description="LysM" evidence="3">
    <location>
        <begin position="52"/>
        <end position="96"/>
    </location>
</feature>
<dbReference type="OrthoDB" id="9795421at2"/>
<feature type="compositionally biased region" description="Polar residues" evidence="2">
    <location>
        <begin position="162"/>
        <end position="172"/>
    </location>
</feature>
<comment type="similarity">
    <text evidence="1">Belongs to the E.coli NlpD/Haemophilus LppB family.</text>
</comment>
<dbReference type="AlphaFoldDB" id="A0A348HEW7"/>
<evidence type="ECO:0000256" key="1">
    <source>
        <dbReference type="ARBA" id="ARBA00038420"/>
    </source>
</evidence>
<keyword evidence="5" id="KW-1185">Reference proteome</keyword>
<accession>A0A348HEW7</accession>
<dbReference type="RefSeq" id="WP_084261872.1">
    <property type="nucleotide sequence ID" value="NZ_AP018933.1"/>
</dbReference>
<gene>
    <name evidence="4" type="ORF">ZBT109_1409</name>
</gene>
<dbReference type="InterPro" id="IPR016047">
    <property type="entry name" value="M23ase_b-sheet_dom"/>
</dbReference>
<dbReference type="SUPFAM" id="SSF51261">
    <property type="entry name" value="Duplicated hybrid motif"/>
    <property type="match status" value="1"/>
</dbReference>
<feature type="region of interest" description="Disordered" evidence="2">
    <location>
        <begin position="162"/>
        <end position="205"/>
    </location>
</feature>
<dbReference type="CDD" id="cd00118">
    <property type="entry name" value="LysM"/>
    <property type="match status" value="2"/>
</dbReference>
<dbReference type="InterPro" id="IPR018392">
    <property type="entry name" value="LysM"/>
</dbReference>
<dbReference type="SUPFAM" id="SSF54106">
    <property type="entry name" value="LysM domain"/>
    <property type="match status" value="2"/>
</dbReference>
<dbReference type="STRING" id="1123510.GCA_000620025_00403"/>
<protein>
    <submittedName>
        <fullName evidence="4">Peptidase M23B</fullName>
    </submittedName>
</protein>
<proteinExistence type="inferred from homology"/>
<dbReference type="Gene3D" id="2.70.70.10">
    <property type="entry name" value="Glucose Permease (Domain IIA)"/>
    <property type="match status" value="1"/>
</dbReference>
<dbReference type="PANTHER" id="PTHR21666:SF263">
    <property type="entry name" value="MUREIN HYDROLASE ACTIVATOR NLPD"/>
    <property type="match status" value="1"/>
</dbReference>
<dbReference type="GO" id="GO:0004222">
    <property type="term" value="F:metalloendopeptidase activity"/>
    <property type="evidence" value="ECO:0007669"/>
    <property type="project" value="TreeGrafter"/>
</dbReference>
<feature type="compositionally biased region" description="Low complexity" evidence="2">
    <location>
        <begin position="173"/>
        <end position="192"/>
    </location>
</feature>
<feature type="domain" description="LysM" evidence="3">
    <location>
        <begin position="110"/>
        <end position="155"/>
    </location>
</feature>
<evidence type="ECO:0000313" key="4">
    <source>
        <dbReference type="EMBL" id="BBG30169.1"/>
    </source>
</evidence>
<evidence type="ECO:0000256" key="2">
    <source>
        <dbReference type="SAM" id="MobiDB-lite"/>
    </source>
</evidence>
<sequence length="323" mass="35023">MTPPRLNVRPSAKQAPFGASMVMRHPLRGALCAVLFLAGCSTASSLNGGDGGWTTLQPGETLYRLAQRNNRPTACLQRYNPSLRADSLSVGQRILVPNAEECASLTSARMRYRVRRGDTLYSIAHYFDQTPQAMAAANPSLPPNPRLEIGQWVTLSGIQRGAATQSSQATVNRTAAATKTPAARPTPTRVAPAPAPLPNEMTHRPWPMQEPRVIREFGPDDRGRLQPMMLAARTSQTATAVADGSVQFASTMRQLGHVVIVHHARNIQTVYAHCGSLSVKAGQRVKTGTPLCQVAQDDVTASPQLLFDVRQSGRPIDPRRLLK</sequence>
<dbReference type="Pfam" id="PF01476">
    <property type="entry name" value="LysM"/>
    <property type="match status" value="2"/>
</dbReference>
<evidence type="ECO:0000259" key="3">
    <source>
        <dbReference type="PROSITE" id="PS51782"/>
    </source>
</evidence>
<dbReference type="EMBL" id="AP018933">
    <property type="protein sequence ID" value="BBG30169.1"/>
    <property type="molecule type" value="Genomic_DNA"/>
</dbReference>
<dbReference type="Proteomes" id="UP000267342">
    <property type="component" value="Chromosome"/>
</dbReference>
<dbReference type="PANTHER" id="PTHR21666">
    <property type="entry name" value="PEPTIDASE-RELATED"/>
    <property type="match status" value="1"/>
</dbReference>
<dbReference type="Gene3D" id="3.10.350.10">
    <property type="entry name" value="LysM domain"/>
    <property type="match status" value="2"/>
</dbReference>
<dbReference type="Pfam" id="PF01551">
    <property type="entry name" value="Peptidase_M23"/>
    <property type="match status" value="1"/>
</dbReference>
<dbReference type="InterPro" id="IPR050570">
    <property type="entry name" value="Cell_wall_metabolism_enzyme"/>
</dbReference>
<dbReference type="InterPro" id="IPR036779">
    <property type="entry name" value="LysM_dom_sf"/>
</dbReference>
<organism evidence="4 5">
    <name type="scientific">Zymobacter palmae</name>
    <dbReference type="NCBI Taxonomy" id="33074"/>
    <lineage>
        <taxon>Bacteria</taxon>
        <taxon>Pseudomonadati</taxon>
        <taxon>Pseudomonadota</taxon>
        <taxon>Gammaproteobacteria</taxon>
        <taxon>Oceanospirillales</taxon>
        <taxon>Halomonadaceae</taxon>
        <taxon>Zymobacter group</taxon>
        <taxon>Zymobacter</taxon>
    </lineage>
</organism>
<dbReference type="KEGG" id="zpl:ZBT109_1409"/>
<dbReference type="InterPro" id="IPR011055">
    <property type="entry name" value="Dup_hybrid_motif"/>
</dbReference>
<reference evidence="4 5" key="1">
    <citation type="submission" date="2018-09" db="EMBL/GenBank/DDBJ databases">
        <title>Zymobacter palmae IAM14233 (=T109) whole genome analysis.</title>
        <authorList>
            <person name="Yanase H."/>
        </authorList>
    </citation>
    <scope>NUCLEOTIDE SEQUENCE [LARGE SCALE GENOMIC DNA]</scope>
    <source>
        <strain evidence="4 5">IAM14233</strain>
    </source>
</reference>
<evidence type="ECO:0000313" key="5">
    <source>
        <dbReference type="Proteomes" id="UP000267342"/>
    </source>
</evidence>
<name>A0A348HEW7_9GAMM</name>
<dbReference type="SMART" id="SM00257">
    <property type="entry name" value="LysM"/>
    <property type="match status" value="2"/>
</dbReference>